<comment type="caution">
    <text evidence="1">The sequence shown here is derived from an EMBL/GenBank/DDBJ whole genome shotgun (WGS) entry which is preliminary data.</text>
</comment>
<gene>
    <name evidence="1" type="ORF">HNY73_018608</name>
</gene>
<organism evidence="1 2">
    <name type="scientific">Argiope bruennichi</name>
    <name type="common">Wasp spider</name>
    <name type="synonym">Aranea bruennichi</name>
    <dbReference type="NCBI Taxonomy" id="94029"/>
    <lineage>
        <taxon>Eukaryota</taxon>
        <taxon>Metazoa</taxon>
        <taxon>Ecdysozoa</taxon>
        <taxon>Arthropoda</taxon>
        <taxon>Chelicerata</taxon>
        <taxon>Arachnida</taxon>
        <taxon>Araneae</taxon>
        <taxon>Araneomorphae</taxon>
        <taxon>Entelegynae</taxon>
        <taxon>Araneoidea</taxon>
        <taxon>Araneidae</taxon>
        <taxon>Argiope</taxon>
    </lineage>
</organism>
<sequence>MQISMQFINSRHWHNKSTPRYYLKFNLQIKLFPLYIAEEAKRLRFMRKKELKNKVFNMPSWNDDSVKIVIIG</sequence>
<evidence type="ECO:0000313" key="2">
    <source>
        <dbReference type="Proteomes" id="UP000807504"/>
    </source>
</evidence>
<reference evidence="1" key="1">
    <citation type="journal article" date="2020" name="bioRxiv">
        <title>Chromosome-level reference genome of the European wasp spider Argiope bruennichi: a resource for studies on range expansion and evolutionary adaptation.</title>
        <authorList>
            <person name="Sheffer M.M."/>
            <person name="Hoppe A."/>
            <person name="Krehenwinkel H."/>
            <person name="Uhl G."/>
            <person name="Kuss A.W."/>
            <person name="Jensen L."/>
            <person name="Jensen C."/>
            <person name="Gillespie R.G."/>
            <person name="Hoff K.J."/>
            <person name="Prost S."/>
        </authorList>
    </citation>
    <scope>NUCLEOTIDE SEQUENCE</scope>
</reference>
<dbReference type="EMBL" id="JABXBU010002228">
    <property type="protein sequence ID" value="KAF8771156.1"/>
    <property type="molecule type" value="Genomic_DNA"/>
</dbReference>
<dbReference type="Proteomes" id="UP000807504">
    <property type="component" value="Unassembled WGS sequence"/>
</dbReference>
<accession>A0A8T0EDS1</accession>
<name>A0A8T0EDS1_ARGBR</name>
<protein>
    <submittedName>
        <fullName evidence="1">Uncharacterized protein</fullName>
    </submittedName>
</protein>
<proteinExistence type="predicted"/>
<reference evidence="1" key="2">
    <citation type="submission" date="2020-06" db="EMBL/GenBank/DDBJ databases">
        <authorList>
            <person name="Sheffer M."/>
        </authorList>
    </citation>
    <scope>NUCLEOTIDE SEQUENCE</scope>
</reference>
<dbReference type="AlphaFoldDB" id="A0A8T0EDS1"/>
<keyword evidence="2" id="KW-1185">Reference proteome</keyword>
<evidence type="ECO:0000313" key="1">
    <source>
        <dbReference type="EMBL" id="KAF8771156.1"/>
    </source>
</evidence>